<protein>
    <submittedName>
        <fullName evidence="4">Asialoglycoprotein receptor 2</fullName>
    </submittedName>
</protein>
<reference evidence="4 5" key="1">
    <citation type="journal article" date="2019" name="Mol. Ecol. Resour.">
        <title>Chromosome-level genome assembly of Triplophysa tibetana, a fish adapted to the harsh high-altitude environment of the Tibetan Plateau.</title>
        <authorList>
            <person name="Yang X."/>
            <person name="Liu H."/>
            <person name="Ma Z."/>
            <person name="Zou Y."/>
            <person name="Zou M."/>
            <person name="Mao Y."/>
            <person name="Li X."/>
            <person name="Wang H."/>
            <person name="Chen T."/>
            <person name="Wang W."/>
            <person name="Yang R."/>
        </authorList>
    </citation>
    <scope>NUCLEOTIDE SEQUENCE [LARGE SCALE GENOMIC DNA]</scope>
    <source>
        <strain evidence="4">TTIB1903HZAU</strain>
        <tissue evidence="4">Muscle</tissue>
    </source>
</reference>
<evidence type="ECO:0000256" key="2">
    <source>
        <dbReference type="SAM" id="MobiDB-lite"/>
    </source>
</evidence>
<dbReference type="GO" id="GO:0016020">
    <property type="term" value="C:membrane"/>
    <property type="evidence" value="ECO:0007669"/>
    <property type="project" value="InterPro"/>
</dbReference>
<dbReference type="InterPro" id="IPR016187">
    <property type="entry name" value="CTDL_fold"/>
</dbReference>
<feature type="coiled-coil region" evidence="1">
    <location>
        <begin position="55"/>
        <end position="96"/>
    </location>
</feature>
<dbReference type="InterPro" id="IPR001304">
    <property type="entry name" value="C-type_lectin-like"/>
</dbReference>
<dbReference type="InterPro" id="IPR016186">
    <property type="entry name" value="C-type_lectin-like/link_sf"/>
</dbReference>
<evidence type="ECO:0000256" key="1">
    <source>
        <dbReference type="SAM" id="Coils"/>
    </source>
</evidence>
<organism evidence="4 5">
    <name type="scientific">Triplophysa tibetana</name>
    <dbReference type="NCBI Taxonomy" id="1572043"/>
    <lineage>
        <taxon>Eukaryota</taxon>
        <taxon>Metazoa</taxon>
        <taxon>Chordata</taxon>
        <taxon>Craniata</taxon>
        <taxon>Vertebrata</taxon>
        <taxon>Euteleostomi</taxon>
        <taxon>Actinopterygii</taxon>
        <taxon>Neopterygii</taxon>
        <taxon>Teleostei</taxon>
        <taxon>Ostariophysi</taxon>
        <taxon>Cypriniformes</taxon>
        <taxon>Nemacheilidae</taxon>
        <taxon>Triplophysa</taxon>
    </lineage>
</organism>
<sequence>MEDEVCYSTVTFKSFDNDKTKAQQLPGKESGLPPQDQQSEDYNHMTDSKNILTLYNEERTDNQQLLTHKELLEREIKGLSTQNEELNSNLNFILKQSTLSIEDYCQSTEKGVRCKPCPKNWIQNGSSCYHFHVESDWKTWGDSNKSCTTSGAHLAIIDSVEEQEFVNKHVEFYYDIYHGYWIGPWNWTSEAELKKG</sequence>
<dbReference type="GO" id="GO:0009986">
    <property type="term" value="C:cell surface"/>
    <property type="evidence" value="ECO:0007669"/>
    <property type="project" value="TreeGrafter"/>
</dbReference>
<keyword evidence="5" id="KW-1185">Reference proteome</keyword>
<feature type="region of interest" description="Disordered" evidence="2">
    <location>
        <begin position="18"/>
        <end position="42"/>
    </location>
</feature>
<dbReference type="PANTHER" id="PTHR47727:SF1">
    <property type="entry name" value="C-TYPE LECTIN DOMAIN FAMILY 9 MEMBER A"/>
    <property type="match status" value="1"/>
</dbReference>
<evidence type="ECO:0000259" key="3">
    <source>
        <dbReference type="PROSITE" id="PS50041"/>
    </source>
</evidence>
<keyword evidence="1" id="KW-0175">Coiled coil</keyword>
<evidence type="ECO:0000313" key="5">
    <source>
        <dbReference type="Proteomes" id="UP000324632"/>
    </source>
</evidence>
<accession>A0A5A9N027</accession>
<dbReference type="PROSITE" id="PS50041">
    <property type="entry name" value="C_TYPE_LECTIN_2"/>
    <property type="match status" value="1"/>
</dbReference>
<dbReference type="GO" id="GO:0006898">
    <property type="term" value="P:receptor-mediated endocytosis"/>
    <property type="evidence" value="ECO:0007669"/>
    <property type="project" value="InterPro"/>
</dbReference>
<name>A0A5A9N027_9TELE</name>
<proteinExistence type="predicted"/>
<feature type="domain" description="C-type lectin" evidence="3">
    <location>
        <begin position="124"/>
        <end position="183"/>
    </location>
</feature>
<dbReference type="SUPFAM" id="SSF56436">
    <property type="entry name" value="C-type lectin-like"/>
    <property type="match status" value="1"/>
</dbReference>
<keyword evidence="4" id="KW-0675">Receptor</keyword>
<dbReference type="PANTHER" id="PTHR47727">
    <property type="entry name" value="C-TYPE LECTIN DOMAIN FAMILY 9 MEMBER A"/>
    <property type="match status" value="1"/>
</dbReference>
<dbReference type="Gene3D" id="3.10.100.10">
    <property type="entry name" value="Mannose-Binding Protein A, subunit A"/>
    <property type="match status" value="1"/>
</dbReference>
<dbReference type="Pfam" id="PF00059">
    <property type="entry name" value="Lectin_C"/>
    <property type="match status" value="1"/>
</dbReference>
<dbReference type="Proteomes" id="UP000324632">
    <property type="component" value="Chromosome 24"/>
</dbReference>
<evidence type="ECO:0000313" key="4">
    <source>
        <dbReference type="EMBL" id="KAA0703364.1"/>
    </source>
</evidence>
<dbReference type="AlphaFoldDB" id="A0A5A9N027"/>
<dbReference type="InterPro" id="IPR043315">
    <property type="entry name" value="CLEC9A"/>
</dbReference>
<gene>
    <name evidence="4" type="ORF">E1301_Tti006839</name>
</gene>
<comment type="caution">
    <text evidence="4">The sequence shown here is derived from an EMBL/GenBank/DDBJ whole genome shotgun (WGS) entry which is preliminary data.</text>
</comment>
<dbReference type="EMBL" id="SOYY01000024">
    <property type="protein sequence ID" value="KAA0703364.1"/>
    <property type="molecule type" value="Genomic_DNA"/>
</dbReference>